<evidence type="ECO:0000313" key="10">
    <source>
        <dbReference type="Proteomes" id="UP001429580"/>
    </source>
</evidence>
<dbReference type="InterPro" id="IPR035906">
    <property type="entry name" value="MetI-like_sf"/>
</dbReference>
<feature type="transmembrane region" description="Helical" evidence="7">
    <location>
        <begin position="78"/>
        <end position="97"/>
    </location>
</feature>
<evidence type="ECO:0000259" key="8">
    <source>
        <dbReference type="PROSITE" id="PS50928"/>
    </source>
</evidence>
<keyword evidence="5 7" id="KW-1133">Transmembrane helix</keyword>
<keyword evidence="4 7" id="KW-0812">Transmembrane</keyword>
<evidence type="ECO:0000256" key="1">
    <source>
        <dbReference type="ARBA" id="ARBA00004651"/>
    </source>
</evidence>
<keyword evidence="10" id="KW-1185">Reference proteome</keyword>
<evidence type="ECO:0000256" key="7">
    <source>
        <dbReference type="RuleBase" id="RU363032"/>
    </source>
</evidence>
<name>A0ABX0V042_9HYPH</name>
<dbReference type="SUPFAM" id="SSF161098">
    <property type="entry name" value="MetI-like"/>
    <property type="match status" value="1"/>
</dbReference>
<sequence length="264" mass="28828">MTDTLNAPDRHAGRKSLNIPRGWRLPILLLILWQVSSEFSLIDRRFLPPLQDIVAAGWKELTEGDLLVHIAASLGRDIAGFVMGSIAGVAFGTLLGISKIADRFIGPTFHGLKQIAVLAWIPIISVWFGFAESAKIAFVTLAAFLPVALNTIEGMQSISPQIIEVGRSLCFTRRQIFLRARLPSALPSIMTGIHLALIYSWLATVGAEYFMAVGPGLGGLIISGREHFEMDVVMLGVLLLGLIGYSLNKIAETVEARLLRWRDG</sequence>
<comment type="similarity">
    <text evidence="7">Belongs to the binding-protein-dependent transport system permease family.</text>
</comment>
<keyword evidence="6 7" id="KW-0472">Membrane</keyword>
<evidence type="ECO:0000256" key="5">
    <source>
        <dbReference type="ARBA" id="ARBA00022989"/>
    </source>
</evidence>
<comment type="caution">
    <text evidence="9">The sequence shown here is derived from an EMBL/GenBank/DDBJ whole genome shotgun (WGS) entry which is preliminary data.</text>
</comment>
<dbReference type="PROSITE" id="PS50928">
    <property type="entry name" value="ABC_TM1"/>
    <property type="match status" value="1"/>
</dbReference>
<evidence type="ECO:0000313" key="9">
    <source>
        <dbReference type="EMBL" id="NIJ57914.1"/>
    </source>
</evidence>
<comment type="subcellular location">
    <subcellularLocation>
        <location evidence="1 7">Cell membrane</location>
        <topology evidence="1 7">Multi-pass membrane protein</topology>
    </subcellularLocation>
</comment>
<reference evidence="9 10" key="1">
    <citation type="submission" date="2020-03" db="EMBL/GenBank/DDBJ databases">
        <title>Genomic Encyclopedia of Type Strains, Phase IV (KMG-IV): sequencing the most valuable type-strain genomes for metagenomic binning, comparative biology and taxonomic classification.</title>
        <authorList>
            <person name="Goeker M."/>
        </authorList>
    </citation>
    <scope>NUCLEOTIDE SEQUENCE [LARGE SCALE GENOMIC DNA]</scope>
    <source>
        <strain evidence="9 10">DSM 103870</strain>
    </source>
</reference>
<dbReference type="Proteomes" id="UP001429580">
    <property type="component" value="Unassembled WGS sequence"/>
</dbReference>
<feature type="transmembrane region" description="Helical" evidence="7">
    <location>
        <begin position="189"/>
        <end position="212"/>
    </location>
</feature>
<protein>
    <submittedName>
        <fullName evidence="9">Sulfonate transport system permease protein</fullName>
    </submittedName>
</protein>
<evidence type="ECO:0000256" key="2">
    <source>
        <dbReference type="ARBA" id="ARBA00022448"/>
    </source>
</evidence>
<dbReference type="Pfam" id="PF00528">
    <property type="entry name" value="BPD_transp_1"/>
    <property type="match status" value="1"/>
</dbReference>
<feature type="transmembrane region" description="Helical" evidence="7">
    <location>
        <begin position="232"/>
        <end position="251"/>
    </location>
</feature>
<evidence type="ECO:0000256" key="4">
    <source>
        <dbReference type="ARBA" id="ARBA00022692"/>
    </source>
</evidence>
<dbReference type="PANTHER" id="PTHR30151">
    <property type="entry name" value="ALKANE SULFONATE ABC TRANSPORTER-RELATED, MEMBRANE SUBUNIT"/>
    <property type="match status" value="1"/>
</dbReference>
<dbReference type="EMBL" id="JAASQI010000003">
    <property type="protein sequence ID" value="NIJ57914.1"/>
    <property type="molecule type" value="Genomic_DNA"/>
</dbReference>
<keyword evidence="3" id="KW-1003">Cell membrane</keyword>
<dbReference type="Gene3D" id="1.10.3720.10">
    <property type="entry name" value="MetI-like"/>
    <property type="match status" value="1"/>
</dbReference>
<feature type="transmembrane region" description="Helical" evidence="7">
    <location>
        <begin position="109"/>
        <end position="130"/>
    </location>
</feature>
<accession>A0ABX0V042</accession>
<dbReference type="RefSeq" id="WP_166951018.1">
    <property type="nucleotide sequence ID" value="NZ_JAASQI010000003.1"/>
</dbReference>
<gene>
    <name evidence="9" type="ORF">FHS82_001750</name>
</gene>
<keyword evidence="2 7" id="KW-0813">Transport</keyword>
<feature type="domain" description="ABC transmembrane type-1" evidence="8">
    <location>
        <begin position="70"/>
        <end position="251"/>
    </location>
</feature>
<dbReference type="CDD" id="cd06261">
    <property type="entry name" value="TM_PBP2"/>
    <property type="match status" value="1"/>
</dbReference>
<evidence type="ECO:0000256" key="6">
    <source>
        <dbReference type="ARBA" id="ARBA00023136"/>
    </source>
</evidence>
<dbReference type="PANTHER" id="PTHR30151:SF38">
    <property type="entry name" value="ALIPHATIC SULFONATES TRANSPORT PERMEASE PROTEIN SSUC-RELATED"/>
    <property type="match status" value="1"/>
</dbReference>
<evidence type="ECO:0000256" key="3">
    <source>
        <dbReference type="ARBA" id="ARBA00022475"/>
    </source>
</evidence>
<dbReference type="InterPro" id="IPR000515">
    <property type="entry name" value="MetI-like"/>
</dbReference>
<organism evidence="9 10">
    <name type="scientific">Pseudochelatococcus lubricantis</name>
    <dbReference type="NCBI Taxonomy" id="1538102"/>
    <lineage>
        <taxon>Bacteria</taxon>
        <taxon>Pseudomonadati</taxon>
        <taxon>Pseudomonadota</taxon>
        <taxon>Alphaproteobacteria</taxon>
        <taxon>Hyphomicrobiales</taxon>
        <taxon>Chelatococcaceae</taxon>
        <taxon>Pseudochelatococcus</taxon>
    </lineage>
</organism>
<proteinExistence type="inferred from homology"/>